<dbReference type="PANTHER" id="PTHR48098">
    <property type="entry name" value="ENTEROCHELIN ESTERASE-RELATED"/>
    <property type="match status" value="1"/>
</dbReference>
<organism evidence="1 2">
    <name type="scientific">Desulfobulbus oligotrophicus</name>
    <dbReference type="NCBI Taxonomy" id="1909699"/>
    <lineage>
        <taxon>Bacteria</taxon>
        <taxon>Pseudomonadati</taxon>
        <taxon>Thermodesulfobacteriota</taxon>
        <taxon>Desulfobulbia</taxon>
        <taxon>Desulfobulbales</taxon>
        <taxon>Desulfobulbaceae</taxon>
        <taxon>Desulfobulbus</taxon>
    </lineage>
</organism>
<dbReference type="SUPFAM" id="SSF53474">
    <property type="entry name" value="alpha/beta-Hydrolases"/>
    <property type="match status" value="1"/>
</dbReference>
<sequence length="252" mass="29640">MHIEEHRWFSTNLQRDMAFKVYGHWGMPILVFPCSLGRYYDYEGMGMIDAIADFIYEGKIKLFCVDSVDAESWYNFSAPPADRNARHEAYDAYIVKEMVPYIRQHCSQKDIRVMANGCSMGAYHAVNTFLKHPDLFAGTIALSGLYRLDHTEFGLHSGNIADIYFNSPLHYLSDLNDSWYLNWYRRSDIIVCVGQGAWEAEALDDTRQLAQILRDKRIPAWVDFWGEDVSHDWPWWYQQMQYFLDHLYNKEA</sequence>
<dbReference type="PANTHER" id="PTHR48098:SF3">
    <property type="entry name" value="IRON(III) ENTEROBACTIN ESTERASE"/>
    <property type="match status" value="1"/>
</dbReference>
<dbReference type="InterPro" id="IPR000801">
    <property type="entry name" value="Esterase-like"/>
</dbReference>
<reference evidence="1 2" key="1">
    <citation type="submission" date="2020-05" db="EMBL/GenBank/DDBJ databases">
        <title>Complete genome of Desulfobulbus oligotrophicus.</title>
        <authorList>
            <person name="Podar M."/>
        </authorList>
    </citation>
    <scope>NUCLEOTIDE SEQUENCE [LARGE SCALE GENOMIC DNA]</scope>
    <source>
        <strain evidence="1 2">Prop6</strain>
    </source>
</reference>
<evidence type="ECO:0000313" key="2">
    <source>
        <dbReference type="Proteomes" id="UP000596092"/>
    </source>
</evidence>
<accession>A0A7T5VAQ9</accession>
<dbReference type="RefSeq" id="WP_199263258.1">
    <property type="nucleotide sequence ID" value="NZ_CP054140.1"/>
</dbReference>
<dbReference type="KEGG" id="dog:HP555_00395"/>
<dbReference type="Proteomes" id="UP000596092">
    <property type="component" value="Chromosome"/>
</dbReference>
<name>A0A7T5VAQ9_9BACT</name>
<dbReference type="InterPro" id="IPR029058">
    <property type="entry name" value="AB_hydrolase_fold"/>
</dbReference>
<proteinExistence type="predicted"/>
<gene>
    <name evidence="1" type="ORF">HP555_00395</name>
</gene>
<dbReference type="InterPro" id="IPR050583">
    <property type="entry name" value="Mycobacterial_A85_antigen"/>
</dbReference>
<dbReference type="Pfam" id="PF00756">
    <property type="entry name" value="Esterase"/>
    <property type="match status" value="1"/>
</dbReference>
<protein>
    <submittedName>
        <fullName evidence="1">Esterase family protein</fullName>
    </submittedName>
</protein>
<dbReference type="AlphaFoldDB" id="A0A7T5VAQ9"/>
<evidence type="ECO:0000313" key="1">
    <source>
        <dbReference type="EMBL" id="QQG64423.1"/>
    </source>
</evidence>
<keyword evidence="2" id="KW-1185">Reference proteome</keyword>
<dbReference type="EMBL" id="CP054140">
    <property type="protein sequence ID" value="QQG64423.1"/>
    <property type="molecule type" value="Genomic_DNA"/>
</dbReference>
<dbReference type="Gene3D" id="3.40.50.1820">
    <property type="entry name" value="alpha/beta hydrolase"/>
    <property type="match status" value="1"/>
</dbReference>